<dbReference type="EMBL" id="JBDODL010002495">
    <property type="protein sequence ID" value="MES1922269.1"/>
    <property type="molecule type" value="Genomic_DNA"/>
</dbReference>
<evidence type="ECO:0000256" key="2">
    <source>
        <dbReference type="ARBA" id="ARBA00022692"/>
    </source>
</evidence>
<protein>
    <recommendedName>
        <fullName evidence="5">PRA1 family protein</fullName>
    </recommendedName>
</protein>
<dbReference type="InterPro" id="IPR004895">
    <property type="entry name" value="Prenylated_rab_accept_PRA1"/>
</dbReference>
<dbReference type="Proteomes" id="UP001439008">
    <property type="component" value="Unassembled WGS sequence"/>
</dbReference>
<gene>
    <name evidence="6" type="ORF">MHBO_003777</name>
</gene>
<comment type="similarity">
    <text evidence="5">Belongs to the PRA1 family.</text>
</comment>
<keyword evidence="4 5" id="KW-0472">Membrane</keyword>
<evidence type="ECO:0000313" key="6">
    <source>
        <dbReference type="EMBL" id="MES1922269.1"/>
    </source>
</evidence>
<comment type="subcellular location">
    <subcellularLocation>
        <location evidence="1 5">Membrane</location>
        <topology evidence="1 5">Multi-pass membrane protein</topology>
    </subcellularLocation>
</comment>
<proteinExistence type="inferred from homology"/>
<organism evidence="6 7">
    <name type="scientific">Bonamia ostreae</name>
    <dbReference type="NCBI Taxonomy" id="126728"/>
    <lineage>
        <taxon>Eukaryota</taxon>
        <taxon>Sar</taxon>
        <taxon>Rhizaria</taxon>
        <taxon>Endomyxa</taxon>
        <taxon>Ascetosporea</taxon>
        <taxon>Haplosporida</taxon>
        <taxon>Bonamia</taxon>
    </lineage>
</organism>
<feature type="transmembrane region" description="Helical" evidence="5">
    <location>
        <begin position="127"/>
        <end position="143"/>
    </location>
</feature>
<name>A0ABV2ARU9_9EUKA</name>
<feature type="transmembrane region" description="Helical" evidence="5">
    <location>
        <begin position="94"/>
        <end position="115"/>
    </location>
</feature>
<evidence type="ECO:0000256" key="3">
    <source>
        <dbReference type="ARBA" id="ARBA00022989"/>
    </source>
</evidence>
<feature type="transmembrane region" description="Helical" evidence="5">
    <location>
        <begin position="68"/>
        <end position="88"/>
    </location>
</feature>
<reference evidence="6 7" key="1">
    <citation type="journal article" date="2024" name="BMC Biol.">
        <title>Comparative genomics of Ascetosporea gives new insight into the evolutionary basis for animal parasitism in Rhizaria.</title>
        <authorList>
            <person name="Hiltunen Thoren M."/>
            <person name="Onut-Brannstrom I."/>
            <person name="Alfjorden A."/>
            <person name="Peckova H."/>
            <person name="Swords F."/>
            <person name="Hooper C."/>
            <person name="Holzer A.S."/>
            <person name="Bass D."/>
            <person name="Burki F."/>
        </authorList>
    </citation>
    <scope>NUCLEOTIDE SEQUENCE [LARGE SCALE GENOMIC DNA]</scope>
    <source>
        <strain evidence="6">20-A016</strain>
    </source>
</reference>
<dbReference type="Pfam" id="PF03208">
    <property type="entry name" value="PRA1"/>
    <property type="match status" value="1"/>
</dbReference>
<evidence type="ECO:0000256" key="5">
    <source>
        <dbReference type="RuleBase" id="RU363107"/>
    </source>
</evidence>
<evidence type="ECO:0000313" key="7">
    <source>
        <dbReference type="Proteomes" id="UP001439008"/>
    </source>
</evidence>
<keyword evidence="2 5" id="KW-0812">Transmembrane</keyword>
<accession>A0ABV2ARU9</accession>
<keyword evidence="3 5" id="KW-1133">Transmembrane helix</keyword>
<comment type="caution">
    <text evidence="6">The sequence shown here is derived from an EMBL/GenBank/DDBJ whole genome shotgun (WGS) entry which is preliminary data.</text>
</comment>
<evidence type="ECO:0000256" key="4">
    <source>
        <dbReference type="ARBA" id="ARBA00023136"/>
    </source>
</evidence>
<evidence type="ECO:0000256" key="1">
    <source>
        <dbReference type="ARBA" id="ARBA00004141"/>
    </source>
</evidence>
<keyword evidence="7" id="KW-1185">Reference proteome</keyword>
<sequence length="144" mass="16825">MFSFTNLNVLFLGIIKNRRGLPFESTKIDMAKLSYQSLLMKLRKWNEFFNEFRSPNYSTVTKRIDSNLAYYSLNYLIFLIFAFVLNGFLAPKMFIWLVLLAAIGAYVFYVQYFGVEVKMGDFTIDKTVLNIIYSIGFIILISLK</sequence>